<protein>
    <submittedName>
        <fullName evidence="2">Uncharacterized protein</fullName>
    </submittedName>
</protein>
<dbReference type="AlphaFoldDB" id="A0A934K7K1"/>
<organism evidence="2 3">
    <name type="scientific">Candidatus Nephthysia bennettiae</name>
    <dbReference type="NCBI Taxonomy" id="3127016"/>
    <lineage>
        <taxon>Bacteria</taxon>
        <taxon>Bacillati</taxon>
        <taxon>Candidatus Dormiibacterota</taxon>
        <taxon>Candidatus Dormibacteria</taxon>
        <taxon>Candidatus Dormibacterales</taxon>
        <taxon>Candidatus Dormibacteraceae</taxon>
        <taxon>Candidatus Nephthysia</taxon>
    </lineage>
</organism>
<proteinExistence type="predicted"/>
<gene>
    <name evidence="2" type="ORF">JF922_07645</name>
</gene>
<comment type="caution">
    <text evidence="2">The sequence shown here is derived from an EMBL/GenBank/DDBJ whole genome shotgun (WGS) entry which is preliminary data.</text>
</comment>
<accession>A0A934K7K1</accession>
<name>A0A934K7K1_9BACT</name>
<evidence type="ECO:0000313" key="3">
    <source>
        <dbReference type="Proteomes" id="UP000612893"/>
    </source>
</evidence>
<reference evidence="2" key="1">
    <citation type="submission" date="2020-10" db="EMBL/GenBank/DDBJ databases">
        <title>Ca. Dormibacterota MAGs.</title>
        <authorList>
            <person name="Montgomery K."/>
        </authorList>
    </citation>
    <scope>NUCLEOTIDE SEQUENCE [LARGE SCALE GENOMIC DNA]</scope>
    <source>
        <strain evidence="2">SC8812_S17_10</strain>
    </source>
</reference>
<dbReference type="EMBL" id="JAEKNR010000086">
    <property type="protein sequence ID" value="MBJ7597946.1"/>
    <property type="molecule type" value="Genomic_DNA"/>
</dbReference>
<evidence type="ECO:0000256" key="1">
    <source>
        <dbReference type="SAM" id="MobiDB-lite"/>
    </source>
</evidence>
<dbReference type="Proteomes" id="UP000612893">
    <property type="component" value="Unassembled WGS sequence"/>
</dbReference>
<feature type="region of interest" description="Disordered" evidence="1">
    <location>
        <begin position="38"/>
        <end position="57"/>
    </location>
</feature>
<keyword evidence="3" id="KW-1185">Reference proteome</keyword>
<evidence type="ECO:0000313" key="2">
    <source>
        <dbReference type="EMBL" id="MBJ7597946.1"/>
    </source>
</evidence>
<sequence>MPSSRSSGCAAPRSLSGEKIALRLGLIVRTTQRDLGDLPATDVPGLGIEPRGVDAWT</sequence>